<keyword evidence="6" id="KW-0472">Membrane</keyword>
<dbReference type="GO" id="GO:0015483">
    <property type="term" value="F:long-chain fatty acid transporting porin activity"/>
    <property type="evidence" value="ECO:0007669"/>
    <property type="project" value="TreeGrafter"/>
</dbReference>
<dbReference type="Proteomes" id="UP000185221">
    <property type="component" value="Unassembled WGS sequence"/>
</dbReference>
<comment type="subcellular location">
    <subcellularLocation>
        <location evidence="1">Cell outer membrane</location>
        <topology evidence="1">Multi-pass membrane protein</topology>
    </subcellularLocation>
</comment>
<dbReference type="AlphaFoldDB" id="A0A1N6DAN7"/>
<dbReference type="SUPFAM" id="SSF56935">
    <property type="entry name" value="Porins"/>
    <property type="match status" value="1"/>
</dbReference>
<sequence length="503" mass="55730">MRLTPFIFFVVLFTSNLAFGQSGYYEDAYRFSHVKPAGSSRVMAIGGTQWSLGGDVSNIAGNPAGLGFFRTSEASISLGYSDWKVNTNYLNQQKSYNTTNFNLPNLSYVMANPKEGLSRGAFKGGAFGISIQRIANFNTEYGFFSDQLGNTSIIDFYLQDANGIRESQIESFGLTGLAYSTYQINPVFFDEDGNVINDPSTYDSFVTGFPFQDENIRQEGSSNQISFSYGANFNHKVFVGGSLGIRNLNFTSIKTYNEEFPDGPLINSSLTERLYINGSGINLNLGLIYKPIDYLNLGFTFQTPTWYALNEEYEASMYANYDNYEYEPEDIVLGEVDALSDYILGSYNLNTPLKIGAGATFFLGKNGFISADVDFVDYSNSTIKSRDFDEGPDNQVISTLYTSTLNYRLGAEVRLDVLRLRGGYAFYGDPIANSDFDRSTNQISGGVGAKFNKFTIDMALISQKANGLYSSYQVLDGQNNNIGPVTELENRIFTGMLTLGFSF</sequence>
<dbReference type="PANTHER" id="PTHR35093">
    <property type="entry name" value="OUTER MEMBRANE PROTEIN NMB0088-RELATED"/>
    <property type="match status" value="1"/>
</dbReference>
<proteinExistence type="inferred from homology"/>
<dbReference type="EMBL" id="FSRC01000001">
    <property type="protein sequence ID" value="SIN67868.1"/>
    <property type="molecule type" value="Genomic_DNA"/>
</dbReference>
<gene>
    <name evidence="8" type="ORF">SAMN05444394_0614</name>
</gene>
<evidence type="ECO:0000313" key="8">
    <source>
        <dbReference type="EMBL" id="SIN67868.1"/>
    </source>
</evidence>
<evidence type="ECO:0000256" key="7">
    <source>
        <dbReference type="ARBA" id="ARBA00023237"/>
    </source>
</evidence>
<evidence type="ECO:0000256" key="1">
    <source>
        <dbReference type="ARBA" id="ARBA00004571"/>
    </source>
</evidence>
<dbReference type="OrthoDB" id="9765571at2"/>
<evidence type="ECO:0000256" key="6">
    <source>
        <dbReference type="ARBA" id="ARBA00023136"/>
    </source>
</evidence>
<keyword evidence="3" id="KW-1134">Transmembrane beta strand</keyword>
<accession>A0A1N6DAN7</accession>
<evidence type="ECO:0000256" key="2">
    <source>
        <dbReference type="ARBA" id="ARBA00008163"/>
    </source>
</evidence>
<evidence type="ECO:0000256" key="4">
    <source>
        <dbReference type="ARBA" id="ARBA00022692"/>
    </source>
</evidence>
<keyword evidence="4" id="KW-0812">Transmembrane</keyword>
<keyword evidence="7" id="KW-0998">Cell outer membrane</keyword>
<reference evidence="9" key="1">
    <citation type="submission" date="2016-11" db="EMBL/GenBank/DDBJ databases">
        <authorList>
            <person name="Varghese N."/>
            <person name="Submissions S."/>
        </authorList>
    </citation>
    <scope>NUCLEOTIDE SEQUENCE [LARGE SCALE GENOMIC DNA]</scope>
    <source>
        <strain evidence="9">DSM 15292</strain>
    </source>
</reference>
<dbReference type="InterPro" id="IPR005017">
    <property type="entry name" value="OMPP1/FadL/TodX"/>
</dbReference>
<organism evidence="8 9">
    <name type="scientific">Algoriphagus halophilus</name>
    <dbReference type="NCBI Taxonomy" id="226505"/>
    <lineage>
        <taxon>Bacteria</taxon>
        <taxon>Pseudomonadati</taxon>
        <taxon>Bacteroidota</taxon>
        <taxon>Cytophagia</taxon>
        <taxon>Cytophagales</taxon>
        <taxon>Cyclobacteriaceae</taxon>
        <taxon>Algoriphagus</taxon>
    </lineage>
</organism>
<evidence type="ECO:0000256" key="3">
    <source>
        <dbReference type="ARBA" id="ARBA00022452"/>
    </source>
</evidence>
<dbReference type="STRING" id="226505.SAMN05444394_0614"/>
<protein>
    <submittedName>
        <fullName evidence="8">Long-chain fatty acid transport protein</fullName>
    </submittedName>
</protein>
<keyword evidence="9" id="KW-1185">Reference proteome</keyword>
<evidence type="ECO:0000256" key="5">
    <source>
        <dbReference type="ARBA" id="ARBA00022729"/>
    </source>
</evidence>
<dbReference type="Gene3D" id="2.40.160.60">
    <property type="entry name" value="Outer membrane protein transport protein (OMPP1/FadL/TodX)"/>
    <property type="match status" value="1"/>
</dbReference>
<comment type="similarity">
    <text evidence="2">Belongs to the OmpP1/FadL family.</text>
</comment>
<keyword evidence="5" id="KW-0732">Signal</keyword>
<dbReference type="GO" id="GO:0009279">
    <property type="term" value="C:cell outer membrane"/>
    <property type="evidence" value="ECO:0007669"/>
    <property type="project" value="UniProtKB-SubCell"/>
</dbReference>
<evidence type="ECO:0000313" key="9">
    <source>
        <dbReference type="Proteomes" id="UP000185221"/>
    </source>
</evidence>
<dbReference type="RefSeq" id="WP_074223353.1">
    <property type="nucleotide sequence ID" value="NZ_FSRC01000001.1"/>
</dbReference>
<dbReference type="PANTHER" id="PTHR35093:SF8">
    <property type="entry name" value="OUTER MEMBRANE PROTEIN NMB0088-RELATED"/>
    <property type="match status" value="1"/>
</dbReference>
<name>A0A1N6DAN7_9BACT</name>